<evidence type="ECO:0000313" key="2">
    <source>
        <dbReference type="Proteomes" id="UP000807469"/>
    </source>
</evidence>
<accession>A0A9P6CRT6</accession>
<protein>
    <submittedName>
        <fullName evidence="1">Uncharacterized protein</fullName>
    </submittedName>
</protein>
<name>A0A9P6CRT6_9AGAR</name>
<dbReference type="AlphaFoldDB" id="A0A9P6CRT6"/>
<comment type="caution">
    <text evidence="1">The sequence shown here is derived from an EMBL/GenBank/DDBJ whole genome shotgun (WGS) entry which is preliminary data.</text>
</comment>
<dbReference type="EMBL" id="MU155262">
    <property type="protein sequence ID" value="KAF9477411.1"/>
    <property type="molecule type" value="Genomic_DNA"/>
</dbReference>
<evidence type="ECO:0000313" key="1">
    <source>
        <dbReference type="EMBL" id="KAF9477411.1"/>
    </source>
</evidence>
<sequence length="173" mass="19598">MDLGIECVMLDIQLKRLYIHVAIYNLTESMVQVPVAEYWNRHLGKWVGFTLIVSLANRAAEELLPHGTLGIVKKITAPGLLTQYVSGGSPFDNFLISLIEIFQLIFYQAWSQACQKAAALMVGTNKDDAMRYQAYRSQLDKNPLSIEKIPNLADPDSYSYYQNEEYVVELGDE</sequence>
<reference evidence="1" key="1">
    <citation type="submission" date="2020-11" db="EMBL/GenBank/DDBJ databases">
        <authorList>
            <consortium name="DOE Joint Genome Institute"/>
            <person name="Ahrendt S."/>
            <person name="Riley R."/>
            <person name="Andreopoulos W."/>
            <person name="Labutti K."/>
            <person name="Pangilinan J."/>
            <person name="Ruiz-Duenas F.J."/>
            <person name="Barrasa J.M."/>
            <person name="Sanchez-Garcia M."/>
            <person name="Camarero S."/>
            <person name="Miyauchi S."/>
            <person name="Serrano A."/>
            <person name="Linde D."/>
            <person name="Babiker R."/>
            <person name="Drula E."/>
            <person name="Ayuso-Fernandez I."/>
            <person name="Pacheco R."/>
            <person name="Padilla G."/>
            <person name="Ferreira P."/>
            <person name="Barriuso J."/>
            <person name="Kellner H."/>
            <person name="Castanera R."/>
            <person name="Alfaro M."/>
            <person name="Ramirez L."/>
            <person name="Pisabarro A.G."/>
            <person name="Kuo A."/>
            <person name="Tritt A."/>
            <person name="Lipzen A."/>
            <person name="He G."/>
            <person name="Yan M."/>
            <person name="Ng V."/>
            <person name="Cullen D."/>
            <person name="Martin F."/>
            <person name="Rosso M.-N."/>
            <person name="Henrissat B."/>
            <person name="Hibbett D."/>
            <person name="Martinez A.T."/>
            <person name="Grigoriev I.V."/>
        </authorList>
    </citation>
    <scope>NUCLEOTIDE SEQUENCE</scope>
    <source>
        <strain evidence="1">CIRM-BRFM 674</strain>
    </source>
</reference>
<proteinExistence type="predicted"/>
<organism evidence="1 2">
    <name type="scientific">Pholiota conissans</name>
    <dbReference type="NCBI Taxonomy" id="109636"/>
    <lineage>
        <taxon>Eukaryota</taxon>
        <taxon>Fungi</taxon>
        <taxon>Dikarya</taxon>
        <taxon>Basidiomycota</taxon>
        <taxon>Agaricomycotina</taxon>
        <taxon>Agaricomycetes</taxon>
        <taxon>Agaricomycetidae</taxon>
        <taxon>Agaricales</taxon>
        <taxon>Agaricineae</taxon>
        <taxon>Strophariaceae</taxon>
        <taxon>Pholiota</taxon>
    </lineage>
</organism>
<keyword evidence="2" id="KW-1185">Reference proteome</keyword>
<dbReference type="Proteomes" id="UP000807469">
    <property type="component" value="Unassembled WGS sequence"/>
</dbReference>
<gene>
    <name evidence="1" type="ORF">BDN70DRAFT_896565</name>
</gene>